<accession>A0A0A7PHQ3</accession>
<reference evidence="3 4" key="1">
    <citation type="journal article" date="2015" name="Int. J. Syst. Evol. Microbiol.">
        <title>Description of Sphingopyxis fribergensis sp. nov. - a soil bacterium with the ability to degrade styrene and phenylacetic acid.</title>
        <authorList>
            <person name="Oelschlagel M."/>
            <person name="Ruckert C."/>
            <person name="Kalinowski J."/>
            <person name="Schmidt G."/>
            <person name="Schlomann M."/>
            <person name="Tischler D."/>
        </authorList>
    </citation>
    <scope>NUCLEOTIDE SEQUENCE [LARGE SCALE GENOMIC DNA]</scope>
    <source>
        <strain evidence="3 4">Kp5.2</strain>
    </source>
</reference>
<dbReference type="Gene3D" id="3.40.30.10">
    <property type="entry name" value="Glutaredoxin"/>
    <property type="match status" value="1"/>
</dbReference>
<dbReference type="CDD" id="cd00299">
    <property type="entry name" value="GST_C_family"/>
    <property type="match status" value="1"/>
</dbReference>
<dbReference type="PROSITE" id="PS50404">
    <property type="entry name" value="GST_NTER"/>
    <property type="match status" value="1"/>
</dbReference>
<dbReference type="InterPro" id="IPR004045">
    <property type="entry name" value="Glutathione_S-Trfase_N"/>
</dbReference>
<protein>
    <submittedName>
        <fullName evidence="3">Putative glutathione S-transferase</fullName>
    </submittedName>
</protein>
<keyword evidence="3" id="KW-0808">Transferase</keyword>
<dbReference type="KEGG" id="sphk:SKP52_13210"/>
<dbReference type="InterPro" id="IPR010987">
    <property type="entry name" value="Glutathione-S-Trfase_C-like"/>
</dbReference>
<proteinExistence type="predicted"/>
<dbReference type="PROSITE" id="PS50405">
    <property type="entry name" value="GST_CTER"/>
    <property type="match status" value="1"/>
</dbReference>
<evidence type="ECO:0000313" key="4">
    <source>
        <dbReference type="Proteomes" id="UP000030907"/>
    </source>
</evidence>
<name>A0A0A7PHQ3_9SPHN</name>
<dbReference type="InterPro" id="IPR036282">
    <property type="entry name" value="Glutathione-S-Trfase_C_sf"/>
</dbReference>
<dbReference type="PANTHER" id="PTHR45374">
    <property type="entry name" value="GLUTATHIONE S-TRANSFERASE TCHQD"/>
    <property type="match status" value="1"/>
</dbReference>
<evidence type="ECO:0000259" key="2">
    <source>
        <dbReference type="PROSITE" id="PS50405"/>
    </source>
</evidence>
<dbReference type="STRING" id="1515612.SKP52_13210"/>
<dbReference type="HOGENOM" id="CLU_794411_0_0_5"/>
<dbReference type="GO" id="GO:0004364">
    <property type="term" value="F:glutathione transferase activity"/>
    <property type="evidence" value="ECO:0007669"/>
    <property type="project" value="InterPro"/>
</dbReference>
<gene>
    <name evidence="3" type="ORF">SKP52_13210</name>
</gene>
<dbReference type="EMBL" id="CP009122">
    <property type="protein sequence ID" value="AJA09530.1"/>
    <property type="molecule type" value="Genomic_DNA"/>
</dbReference>
<feature type="domain" description="GST N-terminal" evidence="1">
    <location>
        <begin position="40"/>
        <end position="158"/>
    </location>
</feature>
<dbReference type="SUPFAM" id="SSF47616">
    <property type="entry name" value="GST C-terminal domain-like"/>
    <property type="match status" value="1"/>
</dbReference>
<sequence length="353" mass="38435">MMEVETTVENEFLLADMVAAARSNIVDPERITLVGDDRQPRFELFHAASSLCSQKVRAVLFETGLSYRSNDMLILSHMDGSRLIPAEHYDPSYVRLRMLGAGDAGGKLVSGYSGVTSVASEGFDPCVVPLLIDYEAGLVIADSKRICLYLSEVQGAAGNLLPTGTAALTEVLRQMSIVDKIPNGALLYGFHPDTDLRPDEMKDMMGTVYDLKVMVLEKMIAENADDADLVRAYRAKIAKETGGKAVSRDPDFQRATRGRAADLLHHLDADVAAGSLPYANGGDVTLADIFWGVNLVRLAYLGLGSLWDDHRNVARYFAALKDRPSLRREAIGASERSLPPSIYLARLEAAVAN</sequence>
<dbReference type="Proteomes" id="UP000030907">
    <property type="component" value="Chromosome"/>
</dbReference>
<dbReference type="InterPro" id="IPR044617">
    <property type="entry name" value="TCHQD"/>
</dbReference>
<dbReference type="Gene3D" id="1.20.1050.10">
    <property type="match status" value="1"/>
</dbReference>
<evidence type="ECO:0000313" key="3">
    <source>
        <dbReference type="EMBL" id="AJA09530.1"/>
    </source>
</evidence>
<feature type="domain" description="GST C-terminal" evidence="2">
    <location>
        <begin position="210"/>
        <end position="341"/>
    </location>
</feature>
<dbReference type="PANTHER" id="PTHR45374:SF1">
    <property type="entry name" value="GLUTATHIONE S-TRANSFERASE TCHQD"/>
    <property type="match status" value="1"/>
</dbReference>
<evidence type="ECO:0000259" key="1">
    <source>
        <dbReference type="PROSITE" id="PS50404"/>
    </source>
</evidence>
<keyword evidence="4" id="KW-1185">Reference proteome</keyword>
<dbReference type="AlphaFoldDB" id="A0A0A7PHQ3"/>
<organism evidence="3 4">
    <name type="scientific">Sphingopyxis fribergensis</name>
    <dbReference type="NCBI Taxonomy" id="1515612"/>
    <lineage>
        <taxon>Bacteria</taxon>
        <taxon>Pseudomonadati</taxon>
        <taxon>Pseudomonadota</taxon>
        <taxon>Alphaproteobacteria</taxon>
        <taxon>Sphingomonadales</taxon>
        <taxon>Sphingomonadaceae</taxon>
        <taxon>Sphingopyxis</taxon>
    </lineage>
</organism>